<protein>
    <submittedName>
        <fullName evidence="2">Uncharacterized protein</fullName>
    </submittedName>
</protein>
<reference evidence="2" key="1">
    <citation type="submission" date="2021-01" db="EMBL/GenBank/DDBJ databases">
        <authorList>
            <person name="Corre E."/>
            <person name="Pelletier E."/>
            <person name="Niang G."/>
            <person name="Scheremetjew M."/>
            <person name="Finn R."/>
            <person name="Kale V."/>
            <person name="Holt S."/>
            <person name="Cochrane G."/>
            <person name="Meng A."/>
            <person name="Brown T."/>
            <person name="Cohen L."/>
        </authorList>
    </citation>
    <scope>NUCLEOTIDE SEQUENCE</scope>
    <source>
        <strain evidence="2">CCMP219</strain>
    </source>
</reference>
<dbReference type="EMBL" id="HBEC01011650">
    <property type="protein sequence ID" value="CAD8285304.1"/>
    <property type="molecule type" value="Transcribed_RNA"/>
</dbReference>
<evidence type="ECO:0000313" key="1">
    <source>
        <dbReference type="EMBL" id="CAD8285304.1"/>
    </source>
</evidence>
<accession>A0A6U2DLM3</accession>
<gene>
    <name evidence="1" type="ORF">CEUR00632_LOCUS5342</name>
    <name evidence="2" type="ORF">CEUR00632_LOCUS5343</name>
</gene>
<dbReference type="AlphaFoldDB" id="A0A6U2DLM3"/>
<proteinExistence type="predicted"/>
<evidence type="ECO:0000313" key="2">
    <source>
        <dbReference type="EMBL" id="CAD8285305.1"/>
    </source>
</evidence>
<dbReference type="EMBL" id="HBEC01011651">
    <property type="protein sequence ID" value="CAD8285305.1"/>
    <property type="molecule type" value="Transcribed_RNA"/>
</dbReference>
<organism evidence="2">
    <name type="scientific">Chlamydomonas euryale</name>
    <dbReference type="NCBI Taxonomy" id="1486919"/>
    <lineage>
        <taxon>Eukaryota</taxon>
        <taxon>Viridiplantae</taxon>
        <taxon>Chlorophyta</taxon>
        <taxon>core chlorophytes</taxon>
        <taxon>Chlorophyceae</taxon>
        <taxon>CS clade</taxon>
        <taxon>Chlamydomonadales</taxon>
        <taxon>Chlamydomonadaceae</taxon>
        <taxon>Chlamydomonas</taxon>
    </lineage>
</organism>
<sequence length="102" mass="10967">MPWDLHAVAFMSHLECGLDLCGKCFCNKSVGKVLGQNSGCKVAFSSFLASTKVPRMILCGNHLCWGTQVFDVHQATKLLASLTTLQVMAGLTRCFSPGRGST</sequence>
<name>A0A6U2DLM3_9CHLO</name>